<organism evidence="5 7">
    <name type="scientific">Bursaphelenchus xylophilus</name>
    <name type="common">Pinewood nematode worm</name>
    <name type="synonym">Aphelenchoides xylophilus</name>
    <dbReference type="NCBI Taxonomy" id="6326"/>
    <lineage>
        <taxon>Eukaryota</taxon>
        <taxon>Metazoa</taxon>
        <taxon>Ecdysozoa</taxon>
        <taxon>Nematoda</taxon>
        <taxon>Chromadorea</taxon>
        <taxon>Rhabditida</taxon>
        <taxon>Tylenchina</taxon>
        <taxon>Tylenchomorpha</taxon>
        <taxon>Aphelenchoidea</taxon>
        <taxon>Aphelenchoididae</taxon>
        <taxon>Bursaphelenchus</taxon>
    </lineage>
</organism>
<keyword evidence="3" id="KW-0732">Signal</keyword>
<evidence type="ECO:0000313" key="7">
    <source>
        <dbReference type="WBParaSite" id="BXY_0232900.1"/>
    </source>
</evidence>
<dbReference type="EMBL" id="CAJFDI010000005">
    <property type="protein sequence ID" value="CAD5232165.1"/>
    <property type="molecule type" value="Genomic_DNA"/>
</dbReference>
<keyword evidence="2" id="KW-0812">Transmembrane</keyword>
<protein>
    <submittedName>
        <fullName evidence="4">(pine wood nematode) hypothetical protein</fullName>
    </submittedName>
</protein>
<evidence type="ECO:0000256" key="1">
    <source>
        <dbReference type="SAM" id="MobiDB-lite"/>
    </source>
</evidence>
<reference evidence="7" key="1">
    <citation type="submission" date="2016-11" db="UniProtKB">
        <authorList>
            <consortium name="WormBaseParasite"/>
        </authorList>
    </citation>
    <scope>IDENTIFICATION</scope>
</reference>
<evidence type="ECO:0000313" key="4">
    <source>
        <dbReference type="EMBL" id="CAD5232165.1"/>
    </source>
</evidence>
<feature type="chain" id="PRO_5035359276" evidence="3">
    <location>
        <begin position="16"/>
        <end position="232"/>
    </location>
</feature>
<dbReference type="Proteomes" id="UP000659654">
    <property type="component" value="Unassembled WGS sequence"/>
</dbReference>
<dbReference type="Proteomes" id="UP000095284">
    <property type="component" value="Unplaced"/>
</dbReference>
<name>A0A1I7RNP2_BURXY</name>
<gene>
    <name evidence="4" type="ORF">BXYJ_LOCUS12256</name>
</gene>
<dbReference type="AlphaFoldDB" id="A0A1I7RNP2"/>
<dbReference type="WBParaSite" id="BXY_0232900.1">
    <property type="protein sequence ID" value="BXY_0232900.1"/>
    <property type="gene ID" value="BXY_0232900"/>
</dbReference>
<proteinExistence type="predicted"/>
<keyword evidence="2" id="KW-0472">Membrane</keyword>
<reference evidence="4" key="2">
    <citation type="submission" date="2020-09" db="EMBL/GenBank/DDBJ databases">
        <authorList>
            <person name="Kikuchi T."/>
        </authorList>
    </citation>
    <scope>NUCLEOTIDE SEQUENCE</scope>
    <source>
        <strain evidence="4">Ka4C1</strain>
    </source>
</reference>
<evidence type="ECO:0000256" key="3">
    <source>
        <dbReference type="SAM" id="SignalP"/>
    </source>
</evidence>
<keyword evidence="6" id="KW-1185">Reference proteome</keyword>
<sequence>MNLWIGLILFPLVFGVPSATDGTIKLTTNIKFDDQFNKKSDDLKAACFETLRVERRVNESLQLDWDKELCPDPIKIDIVIADAEDREELAQAEDINGGQLLGKIGNQTYSYVRAEEKLECKNNEVQREETMYIMESKLVLGDKKCGEERNDKFSVIQLVTVISSSMVVVCFIVWLMVRYVEREKQVFVKNIESKYRQKGSIREPKTAIEKSRKGGATDSVSAVASTQKGSAE</sequence>
<dbReference type="EMBL" id="CAJFCV020000005">
    <property type="protein sequence ID" value="CAG9124196.1"/>
    <property type="molecule type" value="Genomic_DNA"/>
</dbReference>
<feature type="transmembrane region" description="Helical" evidence="2">
    <location>
        <begin position="155"/>
        <end position="177"/>
    </location>
</feature>
<accession>A0A1I7RNP2</accession>
<feature type="compositionally biased region" description="Polar residues" evidence="1">
    <location>
        <begin position="218"/>
        <end position="232"/>
    </location>
</feature>
<feature type="compositionally biased region" description="Basic and acidic residues" evidence="1">
    <location>
        <begin position="197"/>
        <end position="212"/>
    </location>
</feature>
<evidence type="ECO:0000313" key="6">
    <source>
        <dbReference type="Proteomes" id="UP000659654"/>
    </source>
</evidence>
<dbReference type="Proteomes" id="UP000582659">
    <property type="component" value="Unassembled WGS sequence"/>
</dbReference>
<feature type="region of interest" description="Disordered" evidence="1">
    <location>
        <begin position="197"/>
        <end position="232"/>
    </location>
</feature>
<evidence type="ECO:0000256" key="2">
    <source>
        <dbReference type="SAM" id="Phobius"/>
    </source>
</evidence>
<feature type="signal peptide" evidence="3">
    <location>
        <begin position="1"/>
        <end position="15"/>
    </location>
</feature>
<evidence type="ECO:0000313" key="5">
    <source>
        <dbReference type="Proteomes" id="UP000095284"/>
    </source>
</evidence>
<keyword evidence="2" id="KW-1133">Transmembrane helix</keyword>